<comment type="subcellular location">
    <subcellularLocation>
        <location evidence="1 7">Cell membrane</location>
        <topology evidence="1 7">Multi-pass membrane protein</topology>
    </subcellularLocation>
</comment>
<dbReference type="Proteomes" id="UP001501570">
    <property type="component" value="Unassembled WGS sequence"/>
</dbReference>
<keyword evidence="3 7" id="KW-1003">Cell membrane</keyword>
<feature type="transmembrane region" description="Helical" evidence="7">
    <location>
        <begin position="173"/>
        <end position="192"/>
    </location>
</feature>
<reference evidence="10" key="1">
    <citation type="journal article" date="2019" name="Int. J. Syst. Evol. Microbiol.">
        <title>The Global Catalogue of Microorganisms (GCM) 10K type strain sequencing project: providing services to taxonomists for standard genome sequencing and annotation.</title>
        <authorList>
            <consortium name="The Broad Institute Genomics Platform"/>
            <consortium name="The Broad Institute Genome Sequencing Center for Infectious Disease"/>
            <person name="Wu L."/>
            <person name="Ma J."/>
        </authorList>
    </citation>
    <scope>NUCLEOTIDE SEQUENCE [LARGE SCALE GENOMIC DNA]</scope>
    <source>
        <strain evidence="10">JCM 18304</strain>
    </source>
</reference>
<feature type="domain" description="VTT" evidence="8">
    <location>
        <begin position="36"/>
        <end position="160"/>
    </location>
</feature>
<dbReference type="InterPro" id="IPR032816">
    <property type="entry name" value="VTT_dom"/>
</dbReference>
<keyword evidence="5 7" id="KW-1133">Transmembrane helix</keyword>
<dbReference type="InterPro" id="IPR032818">
    <property type="entry name" value="DedA-like"/>
</dbReference>
<evidence type="ECO:0000256" key="1">
    <source>
        <dbReference type="ARBA" id="ARBA00004651"/>
    </source>
</evidence>
<protein>
    <submittedName>
        <fullName evidence="9">DedA family protein</fullName>
    </submittedName>
</protein>
<comment type="caution">
    <text evidence="9">The sequence shown here is derived from an EMBL/GenBank/DDBJ whole genome shotgun (WGS) entry which is preliminary data.</text>
</comment>
<keyword evidence="4 7" id="KW-0812">Transmembrane</keyword>
<evidence type="ECO:0000256" key="7">
    <source>
        <dbReference type="RuleBase" id="RU367016"/>
    </source>
</evidence>
<evidence type="ECO:0000256" key="2">
    <source>
        <dbReference type="ARBA" id="ARBA00010792"/>
    </source>
</evidence>
<comment type="similarity">
    <text evidence="2 7">Belongs to the DedA family.</text>
</comment>
<feature type="transmembrane region" description="Helical" evidence="7">
    <location>
        <begin position="14"/>
        <end position="36"/>
    </location>
</feature>
<evidence type="ECO:0000313" key="9">
    <source>
        <dbReference type="EMBL" id="GAA5178920.1"/>
    </source>
</evidence>
<dbReference type="RefSeq" id="WP_345626045.1">
    <property type="nucleotide sequence ID" value="NZ_BAABJQ010000002.1"/>
</dbReference>
<evidence type="ECO:0000256" key="4">
    <source>
        <dbReference type="ARBA" id="ARBA00022692"/>
    </source>
</evidence>
<feature type="transmembrane region" description="Helical" evidence="7">
    <location>
        <begin position="43"/>
        <end position="68"/>
    </location>
</feature>
<evidence type="ECO:0000259" key="8">
    <source>
        <dbReference type="Pfam" id="PF09335"/>
    </source>
</evidence>
<dbReference type="Pfam" id="PF09335">
    <property type="entry name" value="VTT_dom"/>
    <property type="match status" value="1"/>
</dbReference>
<proteinExistence type="inferred from homology"/>
<evidence type="ECO:0000256" key="3">
    <source>
        <dbReference type="ARBA" id="ARBA00022475"/>
    </source>
</evidence>
<dbReference type="PANTHER" id="PTHR30353">
    <property type="entry name" value="INNER MEMBRANE PROTEIN DEDA-RELATED"/>
    <property type="match status" value="1"/>
</dbReference>
<evidence type="ECO:0000256" key="5">
    <source>
        <dbReference type="ARBA" id="ARBA00022989"/>
    </source>
</evidence>
<dbReference type="PANTHER" id="PTHR30353:SF0">
    <property type="entry name" value="TRANSMEMBRANE PROTEIN"/>
    <property type="match status" value="1"/>
</dbReference>
<dbReference type="EMBL" id="BAABJQ010000002">
    <property type="protein sequence ID" value="GAA5178920.1"/>
    <property type="molecule type" value="Genomic_DNA"/>
</dbReference>
<gene>
    <name evidence="9" type="ORF">GCM10023322_07230</name>
</gene>
<keyword evidence="10" id="KW-1185">Reference proteome</keyword>
<feature type="transmembrane region" description="Helical" evidence="7">
    <location>
        <begin position="141"/>
        <end position="161"/>
    </location>
</feature>
<sequence>MTGFLHRLLDLPSAVIYLIVGVFVFAEDAVLIGFIVPGETVAILAGVAASQGSVSPAVTCAVVVFAAIAGDTTGYLIGARYGHKILSLRPLRRRAKRIESAQQTLARHGGPAVLGGRFVAFLHAVMPLLAGTSHMSYRRFFAYNAAGGVLWGTGTVLAGYLAGSSYAVVEKTFGRASAIAAAAVIVAGLVAWRVHRWRRRRHGGVAEGNS</sequence>
<accession>A0ABP9RL57</accession>
<keyword evidence="6 7" id="KW-0472">Membrane</keyword>
<evidence type="ECO:0000313" key="10">
    <source>
        <dbReference type="Proteomes" id="UP001501570"/>
    </source>
</evidence>
<organism evidence="9 10">
    <name type="scientific">Rugosimonospora acidiphila</name>
    <dbReference type="NCBI Taxonomy" id="556531"/>
    <lineage>
        <taxon>Bacteria</taxon>
        <taxon>Bacillati</taxon>
        <taxon>Actinomycetota</taxon>
        <taxon>Actinomycetes</taxon>
        <taxon>Micromonosporales</taxon>
        <taxon>Micromonosporaceae</taxon>
        <taxon>Rugosimonospora</taxon>
    </lineage>
</organism>
<evidence type="ECO:0000256" key="6">
    <source>
        <dbReference type="ARBA" id="ARBA00023136"/>
    </source>
</evidence>
<name>A0ABP9RL57_9ACTN</name>